<keyword evidence="2" id="KW-1185">Reference proteome</keyword>
<dbReference type="OrthoDB" id="3727779at2"/>
<dbReference type="RefSeq" id="WP_133060540.1">
    <property type="nucleotide sequence ID" value="NZ_FWPT01000007.1"/>
</dbReference>
<dbReference type="InterPro" id="IPR029069">
    <property type="entry name" value="HotDog_dom_sf"/>
</dbReference>
<protein>
    <recommendedName>
        <fullName evidence="3">Thioesterase</fullName>
    </recommendedName>
</protein>
<dbReference type="EMBL" id="FWPT01000007">
    <property type="protein sequence ID" value="SMA49340.1"/>
    <property type="molecule type" value="Genomic_DNA"/>
</dbReference>
<sequence>MNLVLRLALLLLKTYLTPAQPGMTLSTARFRAWPHDLRLRDHLPNQRFFNFMELGRFHLLHSRRLALKGLFTHRMIAAQDLVYIKPIGRLQSFKVTTEIAGWDSKYVYYAHKVFCKESLVANGLVKEALLKNGTLVSPINIFGNPPALPETISRWQACHQALKQAPAA</sequence>
<reference evidence="1 2" key="1">
    <citation type="submission" date="2017-03" db="EMBL/GenBank/DDBJ databases">
        <authorList>
            <person name="Afonso C.L."/>
            <person name="Miller P.J."/>
            <person name="Scott M.A."/>
            <person name="Spackman E."/>
            <person name="Goraichik I."/>
            <person name="Dimitrov K.M."/>
            <person name="Suarez D.L."/>
            <person name="Swayne D.E."/>
        </authorList>
    </citation>
    <scope>NUCLEOTIDE SEQUENCE [LARGE SCALE GENOMIC DNA]</scope>
    <source>
        <strain evidence="1">SB41UT1</strain>
    </source>
</reference>
<evidence type="ECO:0000313" key="2">
    <source>
        <dbReference type="Proteomes" id="UP000196573"/>
    </source>
</evidence>
<name>A0A1X7APS6_9GAMM</name>
<organism evidence="1 2">
    <name type="scientific">Parendozoicomonas haliclonae</name>
    <dbReference type="NCBI Taxonomy" id="1960125"/>
    <lineage>
        <taxon>Bacteria</taxon>
        <taxon>Pseudomonadati</taxon>
        <taxon>Pseudomonadota</taxon>
        <taxon>Gammaproteobacteria</taxon>
        <taxon>Oceanospirillales</taxon>
        <taxon>Endozoicomonadaceae</taxon>
        <taxon>Parendozoicomonas</taxon>
    </lineage>
</organism>
<dbReference type="Gene3D" id="3.10.129.10">
    <property type="entry name" value="Hotdog Thioesterase"/>
    <property type="match status" value="1"/>
</dbReference>
<accession>A0A1X7APS6</accession>
<dbReference type="AlphaFoldDB" id="A0A1X7APS6"/>
<dbReference type="SUPFAM" id="SSF54637">
    <property type="entry name" value="Thioesterase/thiol ester dehydrase-isomerase"/>
    <property type="match status" value="1"/>
</dbReference>
<dbReference type="Proteomes" id="UP000196573">
    <property type="component" value="Unassembled WGS sequence"/>
</dbReference>
<evidence type="ECO:0008006" key="3">
    <source>
        <dbReference type="Google" id="ProtNLM"/>
    </source>
</evidence>
<dbReference type="PANTHER" id="PTHR12475">
    <property type="match status" value="1"/>
</dbReference>
<dbReference type="InterPro" id="IPR051490">
    <property type="entry name" value="THEM6_lcsJ_thioesterase"/>
</dbReference>
<dbReference type="PANTHER" id="PTHR12475:SF4">
    <property type="entry name" value="PROTEIN THEM6"/>
    <property type="match status" value="1"/>
</dbReference>
<gene>
    <name evidence="1" type="ORF">EHSB41UT_03192</name>
</gene>
<evidence type="ECO:0000313" key="1">
    <source>
        <dbReference type="EMBL" id="SMA49340.1"/>
    </source>
</evidence>
<proteinExistence type="predicted"/>